<dbReference type="InterPro" id="IPR018511">
    <property type="entry name" value="Hemolysin-typ_Ca-bd_CS"/>
</dbReference>
<evidence type="ECO:0000256" key="5">
    <source>
        <dbReference type="ARBA" id="ARBA00022801"/>
    </source>
</evidence>
<dbReference type="Gene3D" id="2.150.10.10">
    <property type="entry name" value="Serralysin-like metalloprotease, C-terminal"/>
    <property type="match status" value="1"/>
</dbReference>
<evidence type="ECO:0000256" key="2">
    <source>
        <dbReference type="ARBA" id="ARBA00012601"/>
    </source>
</evidence>
<evidence type="ECO:0000256" key="3">
    <source>
        <dbReference type="ARBA" id="ARBA00022729"/>
    </source>
</evidence>
<dbReference type="Gene3D" id="2.60.40.2030">
    <property type="match status" value="3"/>
</dbReference>
<name>A0A917KGG0_9PROT</name>
<dbReference type="Gene3D" id="3.20.20.80">
    <property type="entry name" value="Glycosidases"/>
    <property type="match status" value="1"/>
</dbReference>
<dbReference type="RefSeq" id="WP_188966845.1">
    <property type="nucleotide sequence ID" value="NZ_BMKW01000004.1"/>
</dbReference>
<dbReference type="SUPFAM" id="SSF51445">
    <property type="entry name" value="(Trans)glycosidases"/>
    <property type="match status" value="1"/>
</dbReference>
<dbReference type="SMART" id="SM00637">
    <property type="entry name" value="CBD_II"/>
    <property type="match status" value="1"/>
</dbReference>
<dbReference type="Proteomes" id="UP000661507">
    <property type="component" value="Unassembled WGS sequence"/>
</dbReference>
<evidence type="ECO:0000256" key="4">
    <source>
        <dbReference type="ARBA" id="ARBA00022737"/>
    </source>
</evidence>
<evidence type="ECO:0000256" key="10">
    <source>
        <dbReference type="ARBA" id="ARBA00023326"/>
    </source>
</evidence>
<dbReference type="PROSITE" id="PS00330">
    <property type="entry name" value="HEMOLYSIN_CALCIUM"/>
    <property type="match status" value="3"/>
</dbReference>
<dbReference type="GO" id="GO:0030245">
    <property type="term" value="P:cellulose catabolic process"/>
    <property type="evidence" value="ECO:0007669"/>
    <property type="project" value="UniProtKB-KW"/>
</dbReference>
<evidence type="ECO:0000256" key="1">
    <source>
        <dbReference type="ARBA" id="ARBA00000966"/>
    </source>
</evidence>
<dbReference type="InterPro" id="IPR001919">
    <property type="entry name" value="CBD2"/>
</dbReference>
<keyword evidence="5" id="KW-0378">Hydrolase</keyword>
<protein>
    <recommendedName>
        <fullName evidence="2">cellulase</fullName>
        <ecNumber evidence="2">3.2.1.4</ecNumber>
    </recommendedName>
</protein>
<dbReference type="Pfam" id="PF00353">
    <property type="entry name" value="HemolysinCabind"/>
    <property type="match status" value="1"/>
</dbReference>
<dbReference type="GO" id="GO:0007154">
    <property type="term" value="P:cell communication"/>
    <property type="evidence" value="ECO:0007669"/>
    <property type="project" value="InterPro"/>
</dbReference>
<dbReference type="PANTHER" id="PTHR35923">
    <property type="entry name" value="MAJOR EXTRACELLULAR ENDOGLUCANASE"/>
    <property type="match status" value="1"/>
</dbReference>
<dbReference type="InterPro" id="IPR038081">
    <property type="entry name" value="CalX-like_sf"/>
</dbReference>
<dbReference type="SUPFAM" id="SSF49384">
    <property type="entry name" value="Carbohydrate-binding domain"/>
    <property type="match status" value="1"/>
</dbReference>
<dbReference type="InterPro" id="IPR017853">
    <property type="entry name" value="GH"/>
</dbReference>
<comment type="catalytic activity">
    <reaction evidence="1">
        <text>Endohydrolysis of (1-&gt;4)-beta-D-glucosidic linkages in cellulose, lichenin and cereal beta-D-glucans.</text>
        <dbReference type="EC" id="3.2.1.4"/>
    </reaction>
</comment>
<dbReference type="InterPro" id="IPR011049">
    <property type="entry name" value="Serralysin-like_metalloprot_C"/>
</dbReference>
<dbReference type="SUPFAM" id="SSF51120">
    <property type="entry name" value="beta-Roll"/>
    <property type="match status" value="1"/>
</dbReference>
<keyword evidence="4" id="KW-0677">Repeat</keyword>
<evidence type="ECO:0000256" key="6">
    <source>
        <dbReference type="ARBA" id="ARBA00022837"/>
    </source>
</evidence>
<dbReference type="InterPro" id="IPR012291">
    <property type="entry name" value="CBM2_carb-bd_dom_sf"/>
</dbReference>
<dbReference type="Pfam" id="PF00553">
    <property type="entry name" value="CBM_2"/>
    <property type="match status" value="1"/>
</dbReference>
<dbReference type="PRINTS" id="PR00313">
    <property type="entry name" value="CABNDNGRPT"/>
</dbReference>
<dbReference type="PANTHER" id="PTHR35923:SF2">
    <property type="entry name" value="ENDOGLUCANASE"/>
    <property type="match status" value="1"/>
</dbReference>
<keyword evidence="9" id="KW-0326">Glycosidase</keyword>
<comment type="caution">
    <text evidence="12">The sequence shown here is derived from an EMBL/GenBank/DDBJ whole genome shotgun (WGS) entry which is preliminary data.</text>
</comment>
<dbReference type="InterPro" id="IPR003644">
    <property type="entry name" value="Calx_beta"/>
</dbReference>
<dbReference type="InterPro" id="IPR018087">
    <property type="entry name" value="Glyco_hydro_5_CS"/>
</dbReference>
<dbReference type="GO" id="GO:0008810">
    <property type="term" value="F:cellulase activity"/>
    <property type="evidence" value="ECO:0007669"/>
    <property type="project" value="UniProtKB-EC"/>
</dbReference>
<evidence type="ECO:0000259" key="11">
    <source>
        <dbReference type="PROSITE" id="PS51173"/>
    </source>
</evidence>
<keyword evidence="6" id="KW-0106">Calcium</keyword>
<dbReference type="EC" id="3.2.1.4" evidence="2"/>
<keyword evidence="13" id="KW-1185">Reference proteome</keyword>
<reference evidence="12" key="1">
    <citation type="journal article" date="2014" name="Int. J. Syst. Evol. Microbiol.">
        <title>Complete genome sequence of Corynebacterium casei LMG S-19264T (=DSM 44701T), isolated from a smear-ripened cheese.</title>
        <authorList>
            <consortium name="US DOE Joint Genome Institute (JGI-PGF)"/>
            <person name="Walter F."/>
            <person name="Albersmeier A."/>
            <person name="Kalinowski J."/>
            <person name="Ruckert C."/>
        </authorList>
    </citation>
    <scope>NUCLEOTIDE SEQUENCE</scope>
    <source>
        <strain evidence="12">CGMCC 1.3617</strain>
    </source>
</reference>
<dbReference type="InterPro" id="IPR001547">
    <property type="entry name" value="Glyco_hydro_5"/>
</dbReference>
<evidence type="ECO:0000313" key="12">
    <source>
        <dbReference type="EMBL" id="GGJ12315.1"/>
    </source>
</evidence>
<keyword evidence="3" id="KW-0732">Signal</keyword>
<dbReference type="Pfam" id="PF00150">
    <property type="entry name" value="Cellulase"/>
    <property type="match status" value="1"/>
</dbReference>
<dbReference type="GO" id="GO:0016020">
    <property type="term" value="C:membrane"/>
    <property type="evidence" value="ECO:0007669"/>
    <property type="project" value="InterPro"/>
</dbReference>
<dbReference type="PROSITE" id="PS51173">
    <property type="entry name" value="CBM2"/>
    <property type="match status" value="1"/>
</dbReference>
<dbReference type="Gene3D" id="2.60.40.290">
    <property type="match status" value="1"/>
</dbReference>
<dbReference type="InterPro" id="IPR008965">
    <property type="entry name" value="CBM2/CBM3_carb-bd_dom_sf"/>
</dbReference>
<dbReference type="PROSITE" id="PS00659">
    <property type="entry name" value="GLYCOSYL_HYDROL_F5"/>
    <property type="match status" value="1"/>
</dbReference>
<proteinExistence type="predicted"/>
<gene>
    <name evidence="12" type="ORF">GCM10011320_19470</name>
</gene>
<dbReference type="GO" id="GO:0030247">
    <property type="term" value="F:polysaccharide binding"/>
    <property type="evidence" value="ECO:0007669"/>
    <property type="project" value="UniProtKB-UniRule"/>
</dbReference>
<dbReference type="EMBL" id="BMKW01000004">
    <property type="protein sequence ID" value="GGJ12315.1"/>
    <property type="molecule type" value="Genomic_DNA"/>
</dbReference>
<dbReference type="InterPro" id="IPR001343">
    <property type="entry name" value="Hemolysn_Ca-bd"/>
</dbReference>
<feature type="domain" description="CBM2" evidence="11">
    <location>
        <begin position="403"/>
        <end position="515"/>
    </location>
</feature>
<dbReference type="GO" id="GO:0005509">
    <property type="term" value="F:calcium ion binding"/>
    <property type="evidence" value="ECO:0007669"/>
    <property type="project" value="InterPro"/>
</dbReference>
<organism evidence="12 13">
    <name type="scientific">Neoroseomonas lacus</name>
    <dbReference type="NCBI Taxonomy" id="287609"/>
    <lineage>
        <taxon>Bacteria</taxon>
        <taxon>Pseudomonadati</taxon>
        <taxon>Pseudomonadota</taxon>
        <taxon>Alphaproteobacteria</taxon>
        <taxon>Acetobacterales</taxon>
        <taxon>Acetobacteraceae</taxon>
        <taxon>Neoroseomonas</taxon>
    </lineage>
</organism>
<dbReference type="SUPFAM" id="SSF141072">
    <property type="entry name" value="CalX-like"/>
    <property type="match status" value="4"/>
</dbReference>
<sequence length="1384" mass="142376">MSEGITTTAGRIVAVDTAAADIVGFEPAHDKLDLGDVSGHNIIVVDTLAGVGFLNPWSGEMIVVQGVALGQLTIDSFVPVINDHLRQCLSGALAWEQGIVKAPNTVYARSHELGQIDKVAFDPATDVVDFRYFGMREQIYMTDSAEGVVISNASTGQALILLGVTKAELTVDNFVFYAAEVREDRIHLQLGFTIVPDSQVLAQGVLLAGTNDWPTGVGSGEAPSGVAGTTFSIAWLYGTSPVLDFDPATDKLDFGWFKAAEFSQTEVNGSTVIVIDGNRQTYTLTGVGLGQLEMSNIVALDSGARAEWQAVLDAAPAPAARPSISISDGHAAIVENIAGTKLTKLTDTQSKAAAGAVTVDYATASDAVTAGSDNAPKTDTLTFAAGETSKTTQVSIPGDTAVATITTGDVATSSGALEYAVTSDWGAGFTATMTVDAGSTALNGWTAEFDATFTITNIWNALIVSHVGNHYVIRNQSYNASVAAGGETSFGFQATSAGSTAVSGLALNGDAAAVTPAISVADATVTEVNSGSSDLAFVVTLSAASSSAVTVAYATANGTATAGSDYTAKTGTLTFAAGETSKIVHVAVTGDMAVEANETVKLNLSAASGATINDGAAIGTIVNDDTATPKLSVGNASVTEGVSGNADLAFTVTLSAASSGPVTVSYTTADGTATAGSDYTATAGSLTFAAGETSKIVHVAVTGDTVVEANETLKLTLSAPSGATIATGTGTGTITNDDLPRITITDTSIAEGDAAGTTGWFSTSGNQIIDSAGNNVQIAGVNWFGFEGNNMSPNGLWARSYKEMMQQMVDEGFNTIRLPFSSDMLHATSQALGIDFNQNPDLRGLTPLQVMDRIVAYAEQVGIKIILDHHRSSAGDGTSSNGLWFDSSHSQADWVSDWQMLAERYADNTAVIGADLHNEPYNGTWGGGGANDWAAAAEIAGNAIGDVNPNWLIFVEGIANYQGQSYWWGGNLMGVRDRPIELDVGNKLVYSAHDYPNSVYAQPWFQGADFPANLPAKFDQMWGYIYKEGIAPVYLGEFGTKLTDPKDVAWFEAITSYLSGDLDNNGTHDLAGGDLGVSWTYWSWNPNSGDTGGILQDDWRTVNENKMVYLRPIEFDLPDEATGGTTAYATFEVKLSAAAVTAVTVDYHTASGSASAADFTAATGTVTFAAGETSKIIKIAIIGDTVDEANEAFSIVLGNPVRATIADGKGVATIIDDDPTAADAAALGAEAGRILQGTGIADTMTGGLGADTLTGLGGKDVLVGGAGDDILYGGAGADTLTGGIGADHFVFAVGDLGTDRITDFNALDGGAAEGDRLVINAPMVGDFVYRGSTAFTGGSDNSEARVSGSTVLIDVNGDGAADISVALTGLTKAGQLSANDFLFG</sequence>
<dbReference type="Pfam" id="PF03160">
    <property type="entry name" value="Calx-beta"/>
    <property type="match status" value="4"/>
</dbReference>
<evidence type="ECO:0000256" key="7">
    <source>
        <dbReference type="ARBA" id="ARBA00023001"/>
    </source>
</evidence>
<dbReference type="SMART" id="SM00237">
    <property type="entry name" value="Calx_beta"/>
    <property type="match status" value="3"/>
</dbReference>
<keyword evidence="7" id="KW-0136">Cellulose degradation</keyword>
<accession>A0A917KGG0</accession>
<evidence type="ECO:0000313" key="13">
    <source>
        <dbReference type="Proteomes" id="UP000661507"/>
    </source>
</evidence>
<keyword evidence="10" id="KW-0624">Polysaccharide degradation</keyword>
<evidence type="ECO:0000256" key="8">
    <source>
        <dbReference type="ARBA" id="ARBA00023277"/>
    </source>
</evidence>
<evidence type="ECO:0000256" key="9">
    <source>
        <dbReference type="ARBA" id="ARBA00023295"/>
    </source>
</evidence>
<reference evidence="12" key="2">
    <citation type="submission" date="2020-09" db="EMBL/GenBank/DDBJ databases">
        <authorList>
            <person name="Sun Q."/>
            <person name="Zhou Y."/>
        </authorList>
    </citation>
    <scope>NUCLEOTIDE SEQUENCE</scope>
    <source>
        <strain evidence="12">CGMCC 1.3617</strain>
    </source>
</reference>
<keyword evidence="8" id="KW-0119">Carbohydrate metabolism</keyword>